<dbReference type="STRING" id="420998.JDO7802_00832"/>
<dbReference type="PANTHER" id="PTHR35519:SF2">
    <property type="entry name" value="PH DOMAIN PROTEIN"/>
    <property type="match status" value="1"/>
</dbReference>
<evidence type="ECO:0000313" key="3">
    <source>
        <dbReference type="Proteomes" id="UP000049222"/>
    </source>
</evidence>
<reference evidence="2 3" key="1">
    <citation type="submission" date="2015-07" db="EMBL/GenBank/DDBJ databases">
        <authorList>
            <person name="Noorani M."/>
        </authorList>
    </citation>
    <scope>NUCLEOTIDE SEQUENCE [LARGE SCALE GENOMIC DNA]</scope>
    <source>
        <strain evidence="2 3">CECT 7802</strain>
    </source>
</reference>
<accession>A0A0M6YIE6</accession>
<feature type="transmembrane region" description="Helical" evidence="1">
    <location>
        <begin position="95"/>
        <end position="114"/>
    </location>
</feature>
<dbReference type="Pfam" id="PF13430">
    <property type="entry name" value="DUF4112"/>
    <property type="match status" value="1"/>
</dbReference>
<proteinExistence type="predicted"/>
<keyword evidence="1" id="KW-0472">Membrane</keyword>
<feature type="transmembrane region" description="Helical" evidence="1">
    <location>
        <begin position="49"/>
        <end position="75"/>
    </location>
</feature>
<evidence type="ECO:0008006" key="4">
    <source>
        <dbReference type="Google" id="ProtNLM"/>
    </source>
</evidence>
<gene>
    <name evidence="2" type="ORF">JDO7802_00832</name>
</gene>
<organism evidence="2 3">
    <name type="scientific">Jannaschia donghaensis</name>
    <dbReference type="NCBI Taxonomy" id="420998"/>
    <lineage>
        <taxon>Bacteria</taxon>
        <taxon>Pseudomonadati</taxon>
        <taxon>Pseudomonadota</taxon>
        <taxon>Alphaproteobacteria</taxon>
        <taxon>Rhodobacterales</taxon>
        <taxon>Roseobacteraceae</taxon>
        <taxon>Jannaschia</taxon>
    </lineage>
</organism>
<evidence type="ECO:0000256" key="1">
    <source>
        <dbReference type="SAM" id="Phobius"/>
    </source>
</evidence>
<protein>
    <recommendedName>
        <fullName evidence="4">DUF4112 domain-containing protein</fullName>
    </recommendedName>
</protein>
<dbReference type="PANTHER" id="PTHR35519">
    <property type="entry name" value="MEMBRANE PROTEINS"/>
    <property type="match status" value="1"/>
</dbReference>
<evidence type="ECO:0000313" key="2">
    <source>
        <dbReference type="EMBL" id="CTQ48826.1"/>
    </source>
</evidence>
<dbReference type="EMBL" id="CXSU01000005">
    <property type="protein sequence ID" value="CTQ48826.1"/>
    <property type="molecule type" value="Genomic_DNA"/>
</dbReference>
<keyword evidence="1" id="KW-1133">Transmembrane helix</keyword>
<keyword evidence="3" id="KW-1185">Reference proteome</keyword>
<dbReference type="InterPro" id="IPR025187">
    <property type="entry name" value="DUF4112"/>
</dbReference>
<name>A0A0M6YIE6_9RHOB</name>
<dbReference type="Proteomes" id="UP000049222">
    <property type="component" value="Unassembled WGS sequence"/>
</dbReference>
<keyword evidence="1" id="KW-0812">Transmembrane</keyword>
<dbReference type="AlphaFoldDB" id="A0A0M6YIE6"/>
<sequence length="140" mass="15100">MARHASGHMTNSHSAPDLPREIAARLDRLDRLANNMDSRYRIPLTRIRFGWDAILGLVPGIGDVAALAPAGYILLEAHRMGAPTPVKAKMTANTGVDWLIGTIPIIGDIFDIGLRANRRNVALLRAHFAAVHTIPDGAPA</sequence>